<evidence type="ECO:0000313" key="2">
    <source>
        <dbReference type="Proteomes" id="UP000828941"/>
    </source>
</evidence>
<protein>
    <submittedName>
        <fullName evidence="1">Uncharacterized protein</fullName>
    </submittedName>
</protein>
<evidence type="ECO:0000313" key="1">
    <source>
        <dbReference type="EMBL" id="KAI4300035.1"/>
    </source>
</evidence>
<proteinExistence type="predicted"/>
<gene>
    <name evidence="1" type="ORF">L6164_033454</name>
</gene>
<dbReference type="Proteomes" id="UP000828941">
    <property type="component" value="Chromosome 13"/>
</dbReference>
<accession>A0ACB9KSF8</accession>
<sequence length="135" mass="15057">MTEFVLDEPAEFHLENAFRALRYPNNSPGQGIFLSSASLVRLTAYSDSYRAWYIESEHSITGFFIFQADSLICCKSKKQQSASHSPAEAASRAMSTTSCEITWLTALPKDFGCPLSSLLLLYTVIACLICRHHIL</sequence>
<organism evidence="1 2">
    <name type="scientific">Bauhinia variegata</name>
    <name type="common">Purple orchid tree</name>
    <name type="synonym">Phanera variegata</name>
    <dbReference type="NCBI Taxonomy" id="167791"/>
    <lineage>
        <taxon>Eukaryota</taxon>
        <taxon>Viridiplantae</taxon>
        <taxon>Streptophyta</taxon>
        <taxon>Embryophyta</taxon>
        <taxon>Tracheophyta</taxon>
        <taxon>Spermatophyta</taxon>
        <taxon>Magnoliopsida</taxon>
        <taxon>eudicotyledons</taxon>
        <taxon>Gunneridae</taxon>
        <taxon>Pentapetalae</taxon>
        <taxon>rosids</taxon>
        <taxon>fabids</taxon>
        <taxon>Fabales</taxon>
        <taxon>Fabaceae</taxon>
        <taxon>Cercidoideae</taxon>
        <taxon>Cercideae</taxon>
        <taxon>Bauhiniinae</taxon>
        <taxon>Bauhinia</taxon>
    </lineage>
</organism>
<name>A0ACB9KSF8_BAUVA</name>
<reference evidence="1 2" key="1">
    <citation type="journal article" date="2022" name="DNA Res.">
        <title>Chromosomal-level genome assembly of the orchid tree Bauhinia variegata (Leguminosae; Cercidoideae) supports the allotetraploid origin hypothesis of Bauhinia.</title>
        <authorList>
            <person name="Zhong Y."/>
            <person name="Chen Y."/>
            <person name="Zheng D."/>
            <person name="Pang J."/>
            <person name="Liu Y."/>
            <person name="Luo S."/>
            <person name="Meng S."/>
            <person name="Qian L."/>
            <person name="Wei D."/>
            <person name="Dai S."/>
            <person name="Zhou R."/>
        </authorList>
    </citation>
    <scope>NUCLEOTIDE SEQUENCE [LARGE SCALE GENOMIC DNA]</scope>
    <source>
        <strain evidence="1">BV-YZ2020</strain>
    </source>
</reference>
<dbReference type="EMBL" id="CM039438">
    <property type="protein sequence ID" value="KAI4300035.1"/>
    <property type="molecule type" value="Genomic_DNA"/>
</dbReference>
<comment type="caution">
    <text evidence="1">The sequence shown here is derived from an EMBL/GenBank/DDBJ whole genome shotgun (WGS) entry which is preliminary data.</text>
</comment>
<keyword evidence="2" id="KW-1185">Reference proteome</keyword>